<evidence type="ECO:0000313" key="2">
    <source>
        <dbReference type="EMBL" id="CAL5139406.1"/>
    </source>
</evidence>
<reference evidence="1" key="1">
    <citation type="submission" date="2024-06" db="EMBL/GenBank/DDBJ databases">
        <authorList>
            <person name="Liu X."/>
            <person name="Lenzi L."/>
            <person name="Haldenby T S."/>
            <person name="Uol C."/>
        </authorList>
    </citation>
    <scope>NUCLEOTIDE SEQUENCE</scope>
</reference>
<comment type="caution">
    <text evidence="1">The sequence shown here is derived from an EMBL/GenBank/DDBJ whole genome shotgun (WGS) entry which is preliminary data.</text>
</comment>
<evidence type="ECO:0000313" key="3">
    <source>
        <dbReference type="Proteomes" id="UP001497525"/>
    </source>
</evidence>
<organism evidence="1 3">
    <name type="scientific">Calicophoron daubneyi</name>
    <name type="common">Rumen fluke</name>
    <name type="synonym">Paramphistomum daubneyi</name>
    <dbReference type="NCBI Taxonomy" id="300641"/>
    <lineage>
        <taxon>Eukaryota</taxon>
        <taxon>Metazoa</taxon>
        <taxon>Spiralia</taxon>
        <taxon>Lophotrochozoa</taxon>
        <taxon>Platyhelminthes</taxon>
        <taxon>Trematoda</taxon>
        <taxon>Digenea</taxon>
        <taxon>Plagiorchiida</taxon>
        <taxon>Pronocephalata</taxon>
        <taxon>Paramphistomoidea</taxon>
        <taxon>Paramphistomidae</taxon>
        <taxon>Calicophoron</taxon>
    </lineage>
</organism>
<accession>A0AAV2TRK6</accession>
<evidence type="ECO:0000313" key="1">
    <source>
        <dbReference type="EMBL" id="CAL5139405.1"/>
    </source>
</evidence>
<gene>
    <name evidence="1" type="ORF">CDAUBV1_LOCUS14430</name>
    <name evidence="2" type="ORF">CDAUBV1_LOCUS14431</name>
</gene>
<dbReference type="AlphaFoldDB" id="A0AAV2TRK6"/>
<proteinExistence type="predicted"/>
<protein>
    <submittedName>
        <fullName evidence="1">Uncharacterized protein</fullName>
    </submittedName>
</protein>
<dbReference type="SUPFAM" id="SSF50814">
    <property type="entry name" value="Lipocalins"/>
    <property type="match status" value="1"/>
</dbReference>
<dbReference type="Gene3D" id="2.40.128.20">
    <property type="match status" value="1"/>
</dbReference>
<dbReference type="EMBL" id="CAXLJL010000600">
    <property type="protein sequence ID" value="CAL5139405.1"/>
    <property type="molecule type" value="Genomic_DNA"/>
</dbReference>
<sequence length="134" mass="15059">MSQLAGKWHCKSHDNVSAFLTKIGEQEDFIKEAESDMPTLTISFLDNDHVVFEFEGKLGKFEETCKFGTVCEHKGPHGRTFKTILTKKSDTCMKSVLQDPAHPAHTVYHLVDHDLHVESTAGDVRAVTVFARDQ</sequence>
<dbReference type="EMBL" id="CAXLJL010000600">
    <property type="protein sequence ID" value="CAL5139406.1"/>
    <property type="molecule type" value="Genomic_DNA"/>
</dbReference>
<dbReference type="InterPro" id="IPR012674">
    <property type="entry name" value="Calycin"/>
</dbReference>
<dbReference type="Proteomes" id="UP001497525">
    <property type="component" value="Unassembled WGS sequence"/>
</dbReference>
<name>A0AAV2TRK6_CALDB</name>
<dbReference type="GO" id="GO:0008289">
    <property type="term" value="F:lipid binding"/>
    <property type="evidence" value="ECO:0007669"/>
    <property type="project" value="UniProtKB-KW"/>
</dbReference>
<dbReference type="CDD" id="cd00742">
    <property type="entry name" value="FABP"/>
    <property type="match status" value="1"/>
</dbReference>